<evidence type="ECO:0000259" key="5">
    <source>
        <dbReference type="Pfam" id="PF07993"/>
    </source>
</evidence>
<keyword evidence="7" id="KW-1185">Reference proteome</keyword>
<dbReference type="Pfam" id="PF07993">
    <property type="entry name" value="NAD_binding_4"/>
    <property type="match status" value="1"/>
</dbReference>
<evidence type="ECO:0000313" key="6">
    <source>
        <dbReference type="EMBL" id="KAH7362783.1"/>
    </source>
</evidence>
<comment type="caution">
    <text evidence="6">The sequence shown here is derived from an EMBL/GenBank/DDBJ whole genome shotgun (WGS) entry which is preliminary data.</text>
</comment>
<evidence type="ECO:0000259" key="4">
    <source>
        <dbReference type="Pfam" id="PF00501"/>
    </source>
</evidence>
<keyword evidence="1" id="KW-0596">Phosphopantetheine</keyword>
<keyword evidence="3" id="KW-0521">NADP</keyword>
<gene>
    <name evidence="6" type="ORF">B0T11DRAFT_241574</name>
</gene>
<dbReference type="InterPro" id="IPR051414">
    <property type="entry name" value="Adenylate-forming_Reductase"/>
</dbReference>
<evidence type="ECO:0008006" key="8">
    <source>
        <dbReference type="Google" id="ProtNLM"/>
    </source>
</evidence>
<dbReference type="SUPFAM" id="SSF56801">
    <property type="entry name" value="Acetyl-CoA synthetase-like"/>
    <property type="match status" value="1"/>
</dbReference>
<dbReference type="InterPro" id="IPR042099">
    <property type="entry name" value="ANL_N_sf"/>
</dbReference>
<sequence>MGSYFQALSDFQTADEPIGRRLIPHIIDKAAATKPDEECFQIPRSSEPTDGWQIVTWKQYAGVIDGIAQRIVEVCGPAAKGEFPVISYIGPNDARYVAFLVGAVKAGYQAFFISPRNSPEGQLHLLQSVNCRIVSTPSATLGMVKPWLAARSSMKVVEIPSLEELIVQVGTTAHFPYNRTFDEGRWDPLCTLHSSGTTGMPKPIIVRHGAMALRDGQQKVQMWKGKRHVFDLLGDEIQRLYLPVPLFHAGALYTFIGLNIFQNIPSIFGIGGKFPSGEFITECLENMDASGASLAPFILETMVNDSRALKQLAKLNIVIYGGGSLNQQAGEILKAQGVNLLNVIASTEASTPPSYEVANPDLWNHFHINPDETGVQWRSQPGEEGVYELVFVKTDKCTHVNQSVFYIFPEAKEYATSDLFRKHPTVPDHWLYQGRADNIIVFSNGEKLNPVSIEEGVGRSKLLKSALVVGQARFQPALILDPITHPTTEAEARKLINDVWPLVVKMNKETVGHGQILKSLVGVSSPERPFPLTAKGTIKRQAAVKLYEAEINELYENHNKPSTLEAPHLDVSSQEALTHSILDVFDLRIGSTCLDEDADFYAAGIDSLQMILAARLLRSGIEASGLAFDVKLIKPSTIYGNPTPRRLAAHILSSASSAEDVDTRVITSMQKLLDSYSQNFTQGTTTGKMPRSRDSQTVVLTGSTGTFGCYLLHDLLQDPNVSRVICLNRSEGGGRQRQPNLMASRGLTTDLAPKADFYRFDITQPDLGLAPRALETILDSADHIIHAAWAVNFNVSVESMEPHIAGVRHIIDMAARCKKRVNVATTSSAGAFDRWDVNTKGPAVPEETLDDLMIASNGYCQSKILGNILLDKGARIGGFDATIARVGQIAGPLGEKGSWNKHELFPSLIESSIELGALPTDVGLLNRVDWLPLEVASRTILDTVIIDEESFDDEGGRGHVRIVHCANPAATFFDQLIPAIQEFFGTDRIPEVIGFREWIEKLEARALDDSARLPAIKLVDTFRSVLVPEGEKRQPVYLETTKTKERSRALRETGPVTPDMMRHWCSQWKL</sequence>
<organism evidence="6 7">
    <name type="scientific">Plectosphaerella cucumerina</name>
    <dbReference type="NCBI Taxonomy" id="40658"/>
    <lineage>
        <taxon>Eukaryota</taxon>
        <taxon>Fungi</taxon>
        <taxon>Dikarya</taxon>
        <taxon>Ascomycota</taxon>
        <taxon>Pezizomycotina</taxon>
        <taxon>Sordariomycetes</taxon>
        <taxon>Hypocreomycetidae</taxon>
        <taxon>Glomerellales</taxon>
        <taxon>Plectosphaerellaceae</taxon>
        <taxon>Plectosphaerella</taxon>
    </lineage>
</organism>
<dbReference type="PANTHER" id="PTHR43439:SF2">
    <property type="entry name" value="ENZYME, PUTATIVE (JCVI)-RELATED"/>
    <property type="match status" value="1"/>
</dbReference>
<dbReference type="InterPro" id="IPR006162">
    <property type="entry name" value="Ppantetheine_attach_site"/>
</dbReference>
<dbReference type="Gene3D" id="1.10.1200.10">
    <property type="entry name" value="ACP-like"/>
    <property type="match status" value="1"/>
</dbReference>
<reference evidence="6" key="1">
    <citation type="journal article" date="2021" name="Nat. Commun.">
        <title>Genetic determinants of endophytism in the Arabidopsis root mycobiome.</title>
        <authorList>
            <person name="Mesny F."/>
            <person name="Miyauchi S."/>
            <person name="Thiergart T."/>
            <person name="Pickel B."/>
            <person name="Atanasova L."/>
            <person name="Karlsson M."/>
            <person name="Huettel B."/>
            <person name="Barry K.W."/>
            <person name="Haridas S."/>
            <person name="Chen C."/>
            <person name="Bauer D."/>
            <person name="Andreopoulos W."/>
            <person name="Pangilinan J."/>
            <person name="LaButti K."/>
            <person name="Riley R."/>
            <person name="Lipzen A."/>
            <person name="Clum A."/>
            <person name="Drula E."/>
            <person name="Henrissat B."/>
            <person name="Kohler A."/>
            <person name="Grigoriev I.V."/>
            <person name="Martin F.M."/>
            <person name="Hacquard S."/>
        </authorList>
    </citation>
    <scope>NUCLEOTIDE SEQUENCE</scope>
    <source>
        <strain evidence="6">MPI-CAGE-AT-0016</strain>
    </source>
</reference>
<dbReference type="PANTHER" id="PTHR43439">
    <property type="entry name" value="PHENYLACETATE-COENZYME A LIGASE"/>
    <property type="match status" value="1"/>
</dbReference>
<feature type="domain" description="Thioester reductase (TE)" evidence="5">
    <location>
        <begin position="700"/>
        <end position="940"/>
    </location>
</feature>
<dbReference type="Pfam" id="PF00501">
    <property type="entry name" value="AMP-binding"/>
    <property type="match status" value="1"/>
</dbReference>
<evidence type="ECO:0000256" key="3">
    <source>
        <dbReference type="ARBA" id="ARBA00022857"/>
    </source>
</evidence>
<evidence type="ECO:0000256" key="1">
    <source>
        <dbReference type="ARBA" id="ARBA00022450"/>
    </source>
</evidence>
<keyword evidence="2" id="KW-0597">Phosphoprotein</keyword>
<evidence type="ECO:0000256" key="2">
    <source>
        <dbReference type="ARBA" id="ARBA00022553"/>
    </source>
</evidence>
<name>A0A8K0TLW0_9PEZI</name>
<feature type="domain" description="AMP-dependent synthetase/ligase" evidence="4">
    <location>
        <begin position="28"/>
        <end position="354"/>
    </location>
</feature>
<protein>
    <recommendedName>
        <fullName evidence="8">Carrier domain-containing protein</fullName>
    </recommendedName>
</protein>
<evidence type="ECO:0000313" key="7">
    <source>
        <dbReference type="Proteomes" id="UP000813385"/>
    </source>
</evidence>
<dbReference type="InterPro" id="IPR036736">
    <property type="entry name" value="ACP-like_sf"/>
</dbReference>
<dbReference type="PROSITE" id="PS00012">
    <property type="entry name" value="PHOSPHOPANTETHEINE"/>
    <property type="match status" value="1"/>
</dbReference>
<dbReference type="InterPro" id="IPR013120">
    <property type="entry name" value="FAR_NAD-bd"/>
</dbReference>
<dbReference type="SUPFAM" id="SSF51735">
    <property type="entry name" value="NAD(P)-binding Rossmann-fold domains"/>
    <property type="match status" value="1"/>
</dbReference>
<dbReference type="Pfam" id="PF23562">
    <property type="entry name" value="AMP-binding_C_3"/>
    <property type="match status" value="1"/>
</dbReference>
<dbReference type="Gene3D" id="3.40.50.720">
    <property type="entry name" value="NAD(P)-binding Rossmann-like Domain"/>
    <property type="match status" value="1"/>
</dbReference>
<accession>A0A8K0TLW0</accession>
<dbReference type="Proteomes" id="UP000813385">
    <property type="component" value="Unassembled WGS sequence"/>
</dbReference>
<dbReference type="InterPro" id="IPR036291">
    <property type="entry name" value="NAD(P)-bd_dom_sf"/>
</dbReference>
<dbReference type="OrthoDB" id="429813at2759"/>
<dbReference type="Gene3D" id="3.40.50.12780">
    <property type="entry name" value="N-terminal domain of ligase-like"/>
    <property type="match status" value="1"/>
</dbReference>
<proteinExistence type="predicted"/>
<dbReference type="AlphaFoldDB" id="A0A8K0TLW0"/>
<dbReference type="InterPro" id="IPR000873">
    <property type="entry name" value="AMP-dep_synth/lig_dom"/>
</dbReference>
<dbReference type="EMBL" id="JAGPXD010000003">
    <property type="protein sequence ID" value="KAH7362783.1"/>
    <property type="molecule type" value="Genomic_DNA"/>
</dbReference>